<protein>
    <submittedName>
        <fullName evidence="1">Uncharacterized protein</fullName>
    </submittedName>
</protein>
<dbReference type="EMBL" id="CP017075">
    <property type="protein sequence ID" value="AOR76592.1"/>
    <property type="molecule type" value="Genomic_DNA"/>
</dbReference>
<dbReference type="RefSeq" id="WP_008833265.1">
    <property type="nucleotide sequence ID" value="NZ_CP017075.1"/>
</dbReference>
<evidence type="ECO:0000313" key="2">
    <source>
        <dbReference type="Proteomes" id="UP000094626"/>
    </source>
</evidence>
<proteinExistence type="predicted"/>
<keyword evidence="2" id="KW-1185">Reference proteome</keyword>
<gene>
    <name evidence="1" type="ORF">BES08_07395</name>
</gene>
<accession>A0A1D8A3F5</accession>
<reference evidence="2" key="1">
    <citation type="journal article" date="2017" name="J. Biotechnol.">
        <title>Complete genome sequence of Novosphingobium resinovorum SA1, a versatile xenobiotic-degrading bacterium capable of utilizing sulfanilic acid.</title>
        <authorList>
            <person name="Hegedus B."/>
            <person name="Kos P.B."/>
            <person name="Balint B."/>
            <person name="Maroti G."/>
            <person name="Gan H.M."/>
            <person name="Perei K."/>
            <person name="Rakhely G."/>
        </authorList>
    </citation>
    <scope>NUCLEOTIDE SEQUENCE [LARGE SCALE GENOMIC DNA]</scope>
    <source>
        <strain evidence="2">SA1</strain>
    </source>
</reference>
<dbReference type="OrthoDB" id="7431847at2"/>
<sequence>MQMFADGKLDETIFHPTDEEKAAQYQEWADAPVSAPASASVEAEFPAMLDLRELADPEADPGYEPEGLYLPLPYGHTTGSQLRRRFVTAESIAELADVKKPSLWQRLLGRK</sequence>
<evidence type="ECO:0000313" key="1">
    <source>
        <dbReference type="EMBL" id="AOR76592.1"/>
    </source>
</evidence>
<dbReference type="AlphaFoldDB" id="A0A1D8A3F5"/>
<dbReference type="Proteomes" id="UP000094626">
    <property type="component" value="Chromosome"/>
</dbReference>
<dbReference type="KEGG" id="nre:BES08_07395"/>
<name>A0A1D8A3F5_9SPHN</name>
<organism evidence="1 2">
    <name type="scientific">Novosphingobium resinovorum</name>
    <dbReference type="NCBI Taxonomy" id="158500"/>
    <lineage>
        <taxon>Bacteria</taxon>
        <taxon>Pseudomonadati</taxon>
        <taxon>Pseudomonadota</taxon>
        <taxon>Alphaproteobacteria</taxon>
        <taxon>Sphingomonadales</taxon>
        <taxon>Sphingomonadaceae</taxon>
        <taxon>Novosphingobium</taxon>
    </lineage>
</organism>